<feature type="transmembrane region" description="Helical" evidence="5">
    <location>
        <begin position="122"/>
        <end position="140"/>
    </location>
</feature>
<evidence type="ECO:0000313" key="8">
    <source>
        <dbReference type="Proteomes" id="UP000735302"/>
    </source>
</evidence>
<dbReference type="EMBL" id="BLXT01008059">
    <property type="protein sequence ID" value="GFO45476.1"/>
    <property type="molecule type" value="Genomic_DNA"/>
</dbReference>
<sequence>MHHTEGLNTTLRFATTNLTPRESLQLYEDQRLDPPMLIVEAPGLLNQEQYEKIFLILLCALQVTNIAAFIGNSLNVAVFVKLGFSEPSNISLTALAASDLTCVLLSFGTGVIFMLEYKGASLPFHAINVAFLTSSSLLAFVNRTVAGITAFISFERCLCILLPLKVKRFITPKTTLLAMLIIGTLTICPYFFAYWRHKFAWVFYPD</sequence>
<keyword evidence="7" id="KW-0675">Receptor</keyword>
<feature type="transmembrane region" description="Helical" evidence="5">
    <location>
        <begin position="146"/>
        <end position="164"/>
    </location>
</feature>
<evidence type="ECO:0000313" key="7">
    <source>
        <dbReference type="EMBL" id="GFO45476.1"/>
    </source>
</evidence>
<feature type="domain" description="G-protein coupled receptors family 1 profile" evidence="6">
    <location>
        <begin position="71"/>
        <end position="187"/>
    </location>
</feature>
<keyword evidence="8" id="KW-1185">Reference proteome</keyword>
<evidence type="ECO:0000256" key="3">
    <source>
        <dbReference type="ARBA" id="ARBA00022989"/>
    </source>
</evidence>
<dbReference type="PROSITE" id="PS50262">
    <property type="entry name" value="G_PROTEIN_RECEP_F1_2"/>
    <property type="match status" value="1"/>
</dbReference>
<evidence type="ECO:0000259" key="6">
    <source>
        <dbReference type="PROSITE" id="PS50262"/>
    </source>
</evidence>
<name>A0AAV4DNG2_9GAST</name>
<keyword evidence="4 5" id="KW-0472">Membrane</keyword>
<comment type="subcellular location">
    <subcellularLocation>
        <location evidence="1">Membrane</location>
    </subcellularLocation>
</comment>
<dbReference type="InterPro" id="IPR017452">
    <property type="entry name" value="GPCR_Rhodpsn_7TM"/>
</dbReference>
<evidence type="ECO:0000256" key="5">
    <source>
        <dbReference type="SAM" id="Phobius"/>
    </source>
</evidence>
<dbReference type="Proteomes" id="UP000735302">
    <property type="component" value="Unassembled WGS sequence"/>
</dbReference>
<evidence type="ECO:0000256" key="2">
    <source>
        <dbReference type="ARBA" id="ARBA00022692"/>
    </source>
</evidence>
<proteinExistence type="predicted"/>
<dbReference type="CDD" id="cd00637">
    <property type="entry name" value="7tm_classA_rhodopsin-like"/>
    <property type="match status" value="1"/>
</dbReference>
<feature type="transmembrane region" description="Helical" evidence="5">
    <location>
        <begin position="53"/>
        <end position="70"/>
    </location>
</feature>
<evidence type="ECO:0000256" key="1">
    <source>
        <dbReference type="ARBA" id="ARBA00004370"/>
    </source>
</evidence>
<organism evidence="7 8">
    <name type="scientific">Plakobranchus ocellatus</name>
    <dbReference type="NCBI Taxonomy" id="259542"/>
    <lineage>
        <taxon>Eukaryota</taxon>
        <taxon>Metazoa</taxon>
        <taxon>Spiralia</taxon>
        <taxon>Lophotrochozoa</taxon>
        <taxon>Mollusca</taxon>
        <taxon>Gastropoda</taxon>
        <taxon>Heterobranchia</taxon>
        <taxon>Euthyneura</taxon>
        <taxon>Panpulmonata</taxon>
        <taxon>Sacoglossa</taxon>
        <taxon>Placobranchoidea</taxon>
        <taxon>Plakobranchidae</taxon>
        <taxon>Plakobranchus</taxon>
    </lineage>
</organism>
<evidence type="ECO:0000256" key="4">
    <source>
        <dbReference type="ARBA" id="ARBA00023136"/>
    </source>
</evidence>
<dbReference type="SUPFAM" id="SSF81321">
    <property type="entry name" value="Family A G protein-coupled receptor-like"/>
    <property type="match status" value="1"/>
</dbReference>
<gene>
    <name evidence="7" type="ORF">PoB_007198100</name>
</gene>
<accession>A0AAV4DNG2</accession>
<reference evidence="7 8" key="1">
    <citation type="journal article" date="2021" name="Elife">
        <title>Chloroplast acquisition without the gene transfer in kleptoplastic sea slugs, Plakobranchus ocellatus.</title>
        <authorList>
            <person name="Maeda T."/>
            <person name="Takahashi S."/>
            <person name="Yoshida T."/>
            <person name="Shimamura S."/>
            <person name="Takaki Y."/>
            <person name="Nagai Y."/>
            <person name="Toyoda A."/>
            <person name="Suzuki Y."/>
            <person name="Arimoto A."/>
            <person name="Ishii H."/>
            <person name="Satoh N."/>
            <person name="Nishiyama T."/>
            <person name="Hasebe M."/>
            <person name="Maruyama T."/>
            <person name="Minagawa J."/>
            <person name="Obokata J."/>
            <person name="Shigenobu S."/>
        </authorList>
    </citation>
    <scope>NUCLEOTIDE SEQUENCE [LARGE SCALE GENOMIC DNA]</scope>
</reference>
<protein>
    <submittedName>
        <fullName evidence="7">Chemosensory receptor b</fullName>
    </submittedName>
</protein>
<keyword evidence="2 5" id="KW-0812">Transmembrane</keyword>
<feature type="transmembrane region" description="Helical" evidence="5">
    <location>
        <begin position="176"/>
        <end position="195"/>
    </location>
</feature>
<dbReference type="AlphaFoldDB" id="A0AAV4DNG2"/>
<dbReference type="Gene3D" id="1.20.1070.10">
    <property type="entry name" value="Rhodopsin 7-helix transmembrane proteins"/>
    <property type="match status" value="1"/>
</dbReference>
<keyword evidence="3 5" id="KW-1133">Transmembrane helix</keyword>
<comment type="caution">
    <text evidence="7">The sequence shown here is derived from an EMBL/GenBank/DDBJ whole genome shotgun (WGS) entry which is preliminary data.</text>
</comment>
<feature type="transmembrane region" description="Helical" evidence="5">
    <location>
        <begin position="90"/>
        <end position="115"/>
    </location>
</feature>
<dbReference type="GO" id="GO:0016020">
    <property type="term" value="C:membrane"/>
    <property type="evidence" value="ECO:0007669"/>
    <property type="project" value="UniProtKB-SubCell"/>
</dbReference>